<name>A0A8S5RPG3_9VIRU</name>
<protein>
    <submittedName>
        <fullName evidence="2">Uncharacterized protein</fullName>
    </submittedName>
</protein>
<keyword evidence="1" id="KW-0472">Membrane</keyword>
<keyword evidence="1" id="KW-1133">Transmembrane helix</keyword>
<feature type="transmembrane region" description="Helical" evidence="1">
    <location>
        <begin position="12"/>
        <end position="32"/>
    </location>
</feature>
<sequence>MHSLLAQLLDPFQRLIQILLMLLFVQLFPQLVDLKFQ</sequence>
<proteinExistence type="predicted"/>
<accession>A0A8S5RPG3</accession>
<evidence type="ECO:0000256" key="1">
    <source>
        <dbReference type="SAM" id="Phobius"/>
    </source>
</evidence>
<reference evidence="2" key="1">
    <citation type="journal article" date="2021" name="Proc. Natl. Acad. Sci. U.S.A.">
        <title>A Catalog of Tens of Thousands of Viruses from Human Metagenomes Reveals Hidden Associations with Chronic Diseases.</title>
        <authorList>
            <person name="Tisza M.J."/>
            <person name="Buck C.B."/>
        </authorList>
    </citation>
    <scope>NUCLEOTIDE SEQUENCE</scope>
    <source>
        <strain evidence="2">Ctrcb4</strain>
    </source>
</reference>
<dbReference type="EMBL" id="BK059132">
    <property type="protein sequence ID" value="DAE33190.1"/>
    <property type="molecule type" value="Genomic_DNA"/>
</dbReference>
<keyword evidence="1" id="KW-0812">Transmembrane</keyword>
<organism evidence="2">
    <name type="scientific">virus sp. ctrcb4</name>
    <dbReference type="NCBI Taxonomy" id="2825824"/>
    <lineage>
        <taxon>Viruses</taxon>
    </lineage>
</organism>
<evidence type="ECO:0000313" key="2">
    <source>
        <dbReference type="EMBL" id="DAE33190.1"/>
    </source>
</evidence>